<evidence type="ECO:0000256" key="1">
    <source>
        <dbReference type="SAM" id="MobiDB-lite"/>
    </source>
</evidence>
<feature type="region of interest" description="Disordered" evidence="1">
    <location>
        <begin position="25"/>
        <end position="56"/>
    </location>
</feature>
<feature type="chain" id="PRO_5038718385" description="Ig-like domain-containing protein" evidence="2">
    <location>
        <begin position="22"/>
        <end position="285"/>
    </location>
</feature>
<feature type="compositionally biased region" description="Low complexity" evidence="1">
    <location>
        <begin position="25"/>
        <end position="47"/>
    </location>
</feature>
<gene>
    <name evidence="3" type="ORF">HMPREF9473_02654</name>
</gene>
<evidence type="ECO:0000256" key="2">
    <source>
        <dbReference type="SAM" id="SignalP"/>
    </source>
</evidence>
<feature type="compositionally biased region" description="Basic and acidic residues" evidence="1">
    <location>
        <begin position="108"/>
        <end position="123"/>
    </location>
</feature>
<sequence>MRKQDRTALVLMAGLSLLITACGKTQTQTQPPSQPTASTSIDSTESSSQEEEAVEYEGEYYPISELSEDTLKWLERYHQMPEEERLKINMVPPEFVPKGTDIAAMETNETRDINDTKAGETKTAESQGTGEPLAVPDILLTSAPEIVLTDPLSSALNEFRLQSGNYSWSVMENKEVQEVVACGAHPLDQAMEKTKRLKVPSYNRLDAIPFSVSCIIPPDKITVTAWDISNLGDTESKEESVTVYENKTLIELQPGKVYELTAEWSRDQLETRSFSGTASYTILTE</sequence>
<dbReference type="RefSeq" id="WP_006780633.1">
    <property type="nucleotide sequence ID" value="NZ_CP040506.1"/>
</dbReference>
<evidence type="ECO:0000313" key="4">
    <source>
        <dbReference type="Proteomes" id="UP000005384"/>
    </source>
</evidence>
<feature type="signal peptide" evidence="2">
    <location>
        <begin position="1"/>
        <end position="21"/>
    </location>
</feature>
<name>G5IGM6_9FIRM</name>
<evidence type="ECO:0000313" key="3">
    <source>
        <dbReference type="EMBL" id="EHI59347.1"/>
    </source>
</evidence>
<dbReference type="AlphaFoldDB" id="G5IGM6"/>
<dbReference type="HOGENOM" id="CLU_975819_0_0_9"/>
<protein>
    <recommendedName>
        <fullName evidence="5">Ig-like domain-containing protein</fullName>
    </recommendedName>
</protein>
<comment type="caution">
    <text evidence="3">The sequence shown here is derived from an EMBL/GenBank/DDBJ whole genome shotgun (WGS) entry which is preliminary data.</text>
</comment>
<dbReference type="PROSITE" id="PS51257">
    <property type="entry name" value="PROKAR_LIPOPROTEIN"/>
    <property type="match status" value="1"/>
</dbReference>
<dbReference type="PATRIC" id="fig|742737.3.peg.2664"/>
<reference evidence="3 4" key="1">
    <citation type="submission" date="2011-08" db="EMBL/GenBank/DDBJ databases">
        <title>The Genome Sequence of Clostridium hathewayi WAL-18680.</title>
        <authorList>
            <consortium name="The Broad Institute Genome Sequencing Platform"/>
            <person name="Earl A."/>
            <person name="Ward D."/>
            <person name="Feldgarden M."/>
            <person name="Gevers D."/>
            <person name="Finegold S.M."/>
            <person name="Summanen P.H."/>
            <person name="Molitoris D.R."/>
            <person name="Song M."/>
            <person name="Daigneault M."/>
            <person name="Allen-Vercoe E."/>
            <person name="Young S.K."/>
            <person name="Zeng Q."/>
            <person name="Gargeya S."/>
            <person name="Fitzgerald M."/>
            <person name="Haas B."/>
            <person name="Abouelleil A."/>
            <person name="Alvarado L."/>
            <person name="Arachchi H.M."/>
            <person name="Berlin A."/>
            <person name="Brown A."/>
            <person name="Chapman S.B."/>
            <person name="Chen Z."/>
            <person name="Dunbar C."/>
            <person name="Freedman E."/>
            <person name="Gearin G."/>
            <person name="Gellesch M."/>
            <person name="Goldberg J."/>
            <person name="Griggs A."/>
            <person name="Gujja S."/>
            <person name="Heiman D."/>
            <person name="Howarth C."/>
            <person name="Larson L."/>
            <person name="Lui A."/>
            <person name="MacDonald P.J.P."/>
            <person name="Montmayeur A."/>
            <person name="Murphy C."/>
            <person name="Neiman D."/>
            <person name="Pearson M."/>
            <person name="Priest M."/>
            <person name="Roberts A."/>
            <person name="Saif S."/>
            <person name="Shea T."/>
            <person name="Shenoy N."/>
            <person name="Sisk P."/>
            <person name="Stolte C."/>
            <person name="Sykes S."/>
            <person name="Wortman J."/>
            <person name="Nusbaum C."/>
            <person name="Birren B."/>
        </authorList>
    </citation>
    <scope>NUCLEOTIDE SEQUENCE [LARGE SCALE GENOMIC DNA]</scope>
    <source>
        <strain evidence="3 4">WAL-18680</strain>
    </source>
</reference>
<organism evidence="3 4">
    <name type="scientific">Hungatella hathewayi WAL-18680</name>
    <dbReference type="NCBI Taxonomy" id="742737"/>
    <lineage>
        <taxon>Bacteria</taxon>
        <taxon>Bacillati</taxon>
        <taxon>Bacillota</taxon>
        <taxon>Clostridia</taxon>
        <taxon>Lachnospirales</taxon>
        <taxon>Lachnospiraceae</taxon>
        <taxon>Hungatella</taxon>
    </lineage>
</organism>
<keyword evidence="2" id="KW-0732">Signal</keyword>
<dbReference type="Proteomes" id="UP000005384">
    <property type="component" value="Unassembled WGS sequence"/>
</dbReference>
<dbReference type="EMBL" id="ADLN01000060">
    <property type="protein sequence ID" value="EHI59347.1"/>
    <property type="molecule type" value="Genomic_DNA"/>
</dbReference>
<proteinExistence type="predicted"/>
<keyword evidence="4" id="KW-1185">Reference proteome</keyword>
<accession>G5IGM6</accession>
<evidence type="ECO:0008006" key="5">
    <source>
        <dbReference type="Google" id="ProtNLM"/>
    </source>
</evidence>
<dbReference type="OrthoDB" id="2048253at2"/>
<feature type="region of interest" description="Disordered" evidence="1">
    <location>
        <begin position="107"/>
        <end position="130"/>
    </location>
</feature>